<gene>
    <name evidence="6" type="ORF">GCM10009777_12360</name>
</gene>
<keyword evidence="3" id="KW-0378">Hydrolase</keyword>
<evidence type="ECO:0000256" key="3">
    <source>
        <dbReference type="ARBA" id="ARBA00022801"/>
    </source>
</evidence>
<comment type="caution">
    <text evidence="6">The sequence shown here is derived from an EMBL/GenBank/DDBJ whole genome shotgun (WGS) entry which is preliminary data.</text>
</comment>
<reference evidence="7" key="1">
    <citation type="journal article" date="2019" name="Int. J. Syst. Evol. Microbiol.">
        <title>The Global Catalogue of Microorganisms (GCM) 10K type strain sequencing project: providing services to taxonomists for standard genome sequencing and annotation.</title>
        <authorList>
            <consortium name="The Broad Institute Genomics Platform"/>
            <consortium name="The Broad Institute Genome Sequencing Center for Infectious Disease"/>
            <person name="Wu L."/>
            <person name="Ma J."/>
        </authorList>
    </citation>
    <scope>NUCLEOTIDE SEQUENCE [LARGE SCALE GENOMIC DNA]</scope>
    <source>
        <strain evidence="7">JCM 14902</strain>
    </source>
</reference>
<dbReference type="Gene3D" id="2.115.10.20">
    <property type="entry name" value="Glycosyl hydrolase domain, family 43"/>
    <property type="match status" value="1"/>
</dbReference>
<comment type="similarity">
    <text evidence="1">Belongs to the glycosyl hydrolase 32 family.</text>
</comment>
<feature type="domain" description="Glycosyl hydrolase family 32 N-terminal" evidence="5">
    <location>
        <begin position="6"/>
        <end position="294"/>
    </location>
</feature>
<keyword evidence="7" id="KW-1185">Reference proteome</keyword>
<evidence type="ECO:0000256" key="2">
    <source>
        <dbReference type="ARBA" id="ARBA00012758"/>
    </source>
</evidence>
<dbReference type="Proteomes" id="UP001500326">
    <property type="component" value="Unassembled WGS sequence"/>
</dbReference>
<evidence type="ECO:0000259" key="5">
    <source>
        <dbReference type="Pfam" id="PF00251"/>
    </source>
</evidence>
<dbReference type="SUPFAM" id="SSF75005">
    <property type="entry name" value="Arabinanase/levansucrase/invertase"/>
    <property type="match status" value="1"/>
</dbReference>
<dbReference type="Pfam" id="PF00251">
    <property type="entry name" value="Glyco_hydro_32N"/>
    <property type="match status" value="1"/>
</dbReference>
<organism evidence="6 7">
    <name type="scientific">Microbacterium pumilum</name>
    <dbReference type="NCBI Taxonomy" id="344165"/>
    <lineage>
        <taxon>Bacteria</taxon>
        <taxon>Bacillati</taxon>
        <taxon>Actinomycetota</taxon>
        <taxon>Actinomycetes</taxon>
        <taxon>Micrococcales</taxon>
        <taxon>Microbacteriaceae</taxon>
        <taxon>Microbacterium</taxon>
    </lineage>
</organism>
<evidence type="ECO:0000313" key="7">
    <source>
        <dbReference type="Proteomes" id="UP001500326"/>
    </source>
</evidence>
<dbReference type="EC" id="3.2.1.26" evidence="2"/>
<sequence>MRPDFHFTPAAGWINDPHGLHHWKGEYHAFYQYVPERTEWSEDIHWGHAKGLDLLSLEELAVAIFPGDGDVGIWTGSLVVDDEDAAHIFYTSVSQPVLDHARIRIATPVDPDWATWRKGAFVAEMPAELTVYRDPWVFRDGAAWSMLVGGRHQDGGGAMVSYRSDDLRDWTYQGIALRTPTDGPLARNVLWECPQLFEIDGRHVLVLSVGDEGETPYVGYAIGEWADGRFDAASWGRLTFSRSHYAPTFVRDASGRPTLVFWLREVSDVAAGWAGALSVPYLLALDHGELVVRPHPDLGRFRLDAVAADAGAPAADIVWAAQSGAELSIATDAGDIVALRMTDDRLFVETASEASSMPAGGEVRIVLDGPIVEVSTERGVYGAQIPVSRGFRVTGDTGAVQVHPLARPAP</sequence>
<dbReference type="PANTHER" id="PTHR43101">
    <property type="entry name" value="BETA-FRUCTOSIDASE"/>
    <property type="match status" value="1"/>
</dbReference>
<evidence type="ECO:0000256" key="1">
    <source>
        <dbReference type="ARBA" id="ARBA00009902"/>
    </source>
</evidence>
<dbReference type="RefSeq" id="WP_344059547.1">
    <property type="nucleotide sequence ID" value="NZ_BAAAOH010000001.1"/>
</dbReference>
<dbReference type="InterPro" id="IPR001362">
    <property type="entry name" value="Glyco_hydro_32"/>
</dbReference>
<dbReference type="EMBL" id="BAAAOH010000001">
    <property type="protein sequence ID" value="GAA1980427.1"/>
    <property type="molecule type" value="Genomic_DNA"/>
</dbReference>
<dbReference type="PANTHER" id="PTHR43101:SF1">
    <property type="entry name" value="BETA-FRUCTOSIDASE"/>
    <property type="match status" value="1"/>
</dbReference>
<evidence type="ECO:0000256" key="4">
    <source>
        <dbReference type="ARBA" id="ARBA00023295"/>
    </source>
</evidence>
<evidence type="ECO:0000313" key="6">
    <source>
        <dbReference type="EMBL" id="GAA1980427.1"/>
    </source>
</evidence>
<accession>A0ABP5DHT0</accession>
<dbReference type="InterPro" id="IPR023296">
    <property type="entry name" value="Glyco_hydro_beta-prop_sf"/>
</dbReference>
<name>A0ABP5DHT0_9MICO</name>
<keyword evidence="4" id="KW-0326">Glycosidase</keyword>
<dbReference type="SMART" id="SM00640">
    <property type="entry name" value="Glyco_32"/>
    <property type="match status" value="1"/>
</dbReference>
<dbReference type="InterPro" id="IPR013148">
    <property type="entry name" value="Glyco_hydro_32_N"/>
</dbReference>
<protein>
    <recommendedName>
        <fullName evidence="2">beta-fructofuranosidase</fullName>
        <ecNumber evidence="2">3.2.1.26</ecNumber>
    </recommendedName>
</protein>
<proteinExistence type="inferred from homology"/>
<dbReference type="CDD" id="cd08996">
    <property type="entry name" value="GH32_FFase"/>
    <property type="match status" value="1"/>
</dbReference>
<dbReference type="InterPro" id="IPR051214">
    <property type="entry name" value="GH32_Enzymes"/>
</dbReference>